<dbReference type="PANTHER" id="PTHR11699">
    <property type="entry name" value="ALDEHYDE DEHYDROGENASE-RELATED"/>
    <property type="match status" value="1"/>
</dbReference>
<evidence type="ECO:0000259" key="5">
    <source>
        <dbReference type="Pfam" id="PF00171"/>
    </source>
</evidence>
<dbReference type="PROSITE" id="PS00070">
    <property type="entry name" value="ALDEHYDE_DEHYDR_CYS"/>
    <property type="match status" value="1"/>
</dbReference>
<feature type="active site" evidence="3">
    <location>
        <position position="235"/>
    </location>
</feature>
<dbReference type="EMBL" id="SMKY01000034">
    <property type="protein sequence ID" value="TDD85758.1"/>
    <property type="molecule type" value="Genomic_DNA"/>
</dbReference>
<keyword evidence="2 4" id="KW-0560">Oxidoreductase</keyword>
<dbReference type="InterPro" id="IPR044086">
    <property type="entry name" value="LUC3-like"/>
</dbReference>
<comment type="similarity">
    <text evidence="1 4">Belongs to the aldehyde dehydrogenase family.</text>
</comment>
<keyword evidence="7" id="KW-1185">Reference proteome</keyword>
<dbReference type="InterPro" id="IPR029510">
    <property type="entry name" value="Ald_DH_CS_GLU"/>
</dbReference>
<dbReference type="InterPro" id="IPR015590">
    <property type="entry name" value="Aldehyde_DH_dom"/>
</dbReference>
<feature type="domain" description="Aldehyde dehydrogenase" evidence="5">
    <location>
        <begin position="12"/>
        <end position="457"/>
    </location>
</feature>
<dbReference type="InterPro" id="IPR016162">
    <property type="entry name" value="Ald_DH_N"/>
</dbReference>
<dbReference type="Proteomes" id="UP000295578">
    <property type="component" value="Unassembled WGS sequence"/>
</dbReference>
<dbReference type="GO" id="GO:0016620">
    <property type="term" value="F:oxidoreductase activity, acting on the aldehyde or oxo group of donors, NAD or NADP as acceptor"/>
    <property type="evidence" value="ECO:0007669"/>
    <property type="project" value="InterPro"/>
</dbReference>
<dbReference type="InterPro" id="IPR016163">
    <property type="entry name" value="Ald_DH_C"/>
</dbReference>
<comment type="caution">
    <text evidence="6">The sequence shown here is derived from an EMBL/GenBank/DDBJ whole genome shotgun (WGS) entry which is preliminary data.</text>
</comment>
<protein>
    <submittedName>
        <fullName evidence="6">Aldehyde dehydrogenase family protein</fullName>
    </submittedName>
</protein>
<proteinExistence type="inferred from homology"/>
<dbReference type="Gene3D" id="3.40.309.10">
    <property type="entry name" value="Aldehyde Dehydrogenase, Chain A, domain 2"/>
    <property type="match status" value="1"/>
</dbReference>
<dbReference type="InterPro" id="IPR016161">
    <property type="entry name" value="Ald_DH/histidinol_DH"/>
</dbReference>
<name>A0A4R5BGJ6_9ACTN</name>
<accession>A0A4R5BGJ6</accession>
<gene>
    <name evidence="6" type="ORF">E1293_10525</name>
</gene>
<dbReference type="CDD" id="cd07106">
    <property type="entry name" value="ALDH_AldA-AAD23400"/>
    <property type="match status" value="1"/>
</dbReference>
<dbReference type="OrthoDB" id="6882680at2"/>
<dbReference type="Gene3D" id="3.40.605.10">
    <property type="entry name" value="Aldehyde Dehydrogenase, Chain A, domain 1"/>
    <property type="match status" value="1"/>
</dbReference>
<dbReference type="SUPFAM" id="SSF53720">
    <property type="entry name" value="ALDH-like"/>
    <property type="match status" value="1"/>
</dbReference>
<sequence length="463" mass="48669">MTIGGQAVTAPGTFGVIDPATGEVAEQAPDASREQLDAAMAAAQAAYPEWRRDESARRKALLAAADVLFARSEEIGRILTLEQGKPLAEGTMEVVGAGVWLKYFADLELPREVIQDDANALVEVVRRPMGVVAAITPWNYPLLLAIWKLAPALLAGNTMVLKPSPFTPLSSLKLGEVLRDVLPPGVLNVVTGGDDLGAWMTGHDVPRKISFTGSVATGKRVAAAAAPDLKRVTLELGGNDPAILLDDADPGAVADRLFGAAFQNNGQVCSAIKRVYVPESLYGDVVDALAERARAAKVGNGLEEGVQYGPINNKPQYERVGALVAEALAGGARAAAGGKPIDGPGYFFEPTILADLADGARIVDEEQFGPALPIVKYTDLDDALARANGTHFGLSGSVWGADADRAAEVAGRLECGTAWVNTHLALAPHQPFGGFKWSGVGVENGPWGLYGFTELQVIHRSKN</sequence>
<evidence type="ECO:0000256" key="1">
    <source>
        <dbReference type="ARBA" id="ARBA00009986"/>
    </source>
</evidence>
<organism evidence="6 7">
    <name type="scientific">Actinomadura darangshiensis</name>
    <dbReference type="NCBI Taxonomy" id="705336"/>
    <lineage>
        <taxon>Bacteria</taxon>
        <taxon>Bacillati</taxon>
        <taxon>Actinomycetota</taxon>
        <taxon>Actinomycetes</taxon>
        <taxon>Streptosporangiales</taxon>
        <taxon>Thermomonosporaceae</taxon>
        <taxon>Actinomadura</taxon>
    </lineage>
</organism>
<dbReference type="PROSITE" id="PS00687">
    <property type="entry name" value="ALDEHYDE_DEHYDR_GLU"/>
    <property type="match status" value="1"/>
</dbReference>
<evidence type="ECO:0000256" key="4">
    <source>
        <dbReference type="RuleBase" id="RU003345"/>
    </source>
</evidence>
<evidence type="ECO:0000256" key="3">
    <source>
        <dbReference type="PROSITE-ProRule" id="PRU10007"/>
    </source>
</evidence>
<dbReference type="AlphaFoldDB" id="A0A4R5BGJ6"/>
<dbReference type="FunFam" id="3.40.309.10:FF:000009">
    <property type="entry name" value="Aldehyde dehydrogenase A"/>
    <property type="match status" value="1"/>
</dbReference>
<dbReference type="InterPro" id="IPR016160">
    <property type="entry name" value="Ald_DH_CS_CYS"/>
</dbReference>
<evidence type="ECO:0000256" key="2">
    <source>
        <dbReference type="ARBA" id="ARBA00023002"/>
    </source>
</evidence>
<dbReference type="FunFam" id="3.40.605.10:FF:000007">
    <property type="entry name" value="NAD/NADP-dependent betaine aldehyde dehydrogenase"/>
    <property type="match status" value="1"/>
</dbReference>
<evidence type="ECO:0000313" key="6">
    <source>
        <dbReference type="EMBL" id="TDD85758.1"/>
    </source>
</evidence>
<reference evidence="6 7" key="1">
    <citation type="submission" date="2019-03" db="EMBL/GenBank/DDBJ databases">
        <title>Draft genome sequences of novel Actinobacteria.</title>
        <authorList>
            <person name="Sahin N."/>
            <person name="Ay H."/>
            <person name="Saygin H."/>
        </authorList>
    </citation>
    <scope>NUCLEOTIDE SEQUENCE [LARGE SCALE GENOMIC DNA]</scope>
    <source>
        <strain evidence="6 7">DSM 45941</strain>
    </source>
</reference>
<evidence type="ECO:0000313" key="7">
    <source>
        <dbReference type="Proteomes" id="UP000295578"/>
    </source>
</evidence>
<dbReference type="Pfam" id="PF00171">
    <property type="entry name" value="Aldedh"/>
    <property type="match status" value="1"/>
</dbReference>